<keyword evidence="1" id="KW-0732">Signal</keyword>
<reference evidence="3" key="1">
    <citation type="submission" date="2020-10" db="EMBL/GenBank/DDBJ databases">
        <authorList>
            <person name="Gilroy R."/>
        </authorList>
    </citation>
    <scope>NUCLEOTIDE SEQUENCE</scope>
    <source>
        <strain evidence="3">ChiSjej4B22-9803</strain>
    </source>
</reference>
<dbReference type="SUPFAM" id="SSF49373">
    <property type="entry name" value="Invasin/intimin cell-adhesion fragments"/>
    <property type="match status" value="1"/>
</dbReference>
<evidence type="ECO:0000313" key="3">
    <source>
        <dbReference type="EMBL" id="HIU47947.1"/>
    </source>
</evidence>
<comment type="caution">
    <text evidence="3">The sequence shown here is derived from an EMBL/GenBank/DDBJ whole genome shotgun (WGS) entry which is preliminary data.</text>
</comment>
<gene>
    <name evidence="3" type="ORF">IAB04_01135</name>
</gene>
<name>A0A9D1S648_9FIRM</name>
<dbReference type="Gene3D" id="2.60.120.260">
    <property type="entry name" value="Galactose-binding domain-like"/>
    <property type="match status" value="2"/>
</dbReference>
<feature type="signal peptide" evidence="1">
    <location>
        <begin position="1"/>
        <end position="27"/>
    </location>
</feature>
<sequence>MKFKKIVAAFAGAALAMSCFGGLSVFAADEISAVAYGTDAYTEKSEALTVSTSGHVLDNGQVAEFSAAALPEGGLSVTYPITVPEDGVYSVELSANNYDAGLSSYAIYVDDNEPVAVQAGNVLMSQPHPDGGNLARYMSVFQMDLEYTLTEGTHTVTVQITGTMGNGSVRAYFEYLKLIKDAGEDDDGPVEDIFVYGTSQYREKSDLLNVVTGSGNEVNNGRAIRINAASLGDDGYLYITYPFEVKRTGAYTLAINAGKYDVGYLSKYSFSFDDGADIPMESSIVTGAAEHPQAGDPGTHGFGNMMVYTTNQIIELEKGMHTVTFKLTSLREQGNVYQFLEYFQLRFIDEEAMVAEVEALIDTIGTVTLESKPAIDAARAAYDALLDYLKPNVSNYDVLTQAEHDYNRLLHAGSSSITIYGSDPYSSKTEELGYTVSTDPFANGKVVALQYRQSTLPEGGLSITYTFDVYNEGTYTLYLSSPKLSNIYMSPYAITVDGGAATDISTAVVEREDVHPDGGSYSEYLGRYKTTLKFDFAEGSHTVTFHVTGTRQNGDFWCYLEYIRFVLDEDIASIRFNEDMGYAEIGETYTAPLTAIGAVSGDEVDLAEAEVRYTSSNPAVATADDAGIVTPVGFGSVTIRAQVSKGSFTGSAEMAVGVSADGIYCAPQGYFDSENGQLTALSQLENDLAARTAIFNNSEEEKTVTLVLALYKDGALAQYQTASYTVDAGESVDQAEVVLEGAAYEAGMSARLFLWGDASIPAPVGSAAELQ</sequence>
<accession>A0A9D1S648</accession>
<dbReference type="AlphaFoldDB" id="A0A9D1S648"/>
<evidence type="ECO:0000259" key="2">
    <source>
        <dbReference type="Pfam" id="PF02368"/>
    </source>
</evidence>
<dbReference type="InterPro" id="IPR008964">
    <property type="entry name" value="Invasin/intimin_cell_adhesion"/>
</dbReference>
<protein>
    <submittedName>
        <fullName evidence="3">Ig-like domain-containing protein</fullName>
    </submittedName>
</protein>
<dbReference type="Gene3D" id="2.60.40.1080">
    <property type="match status" value="1"/>
</dbReference>
<evidence type="ECO:0000313" key="4">
    <source>
        <dbReference type="Proteomes" id="UP000824111"/>
    </source>
</evidence>
<feature type="domain" description="BIG2" evidence="2">
    <location>
        <begin position="592"/>
        <end position="649"/>
    </location>
</feature>
<dbReference type="InterPro" id="IPR003343">
    <property type="entry name" value="Big_2"/>
</dbReference>
<dbReference type="PROSITE" id="PS51257">
    <property type="entry name" value="PROKAR_LIPOPROTEIN"/>
    <property type="match status" value="1"/>
</dbReference>
<dbReference type="Proteomes" id="UP000824111">
    <property type="component" value="Unassembled WGS sequence"/>
</dbReference>
<proteinExistence type="predicted"/>
<evidence type="ECO:0000256" key="1">
    <source>
        <dbReference type="SAM" id="SignalP"/>
    </source>
</evidence>
<feature type="chain" id="PRO_5039300502" evidence="1">
    <location>
        <begin position="28"/>
        <end position="771"/>
    </location>
</feature>
<dbReference type="EMBL" id="DVND01000024">
    <property type="protein sequence ID" value="HIU47947.1"/>
    <property type="molecule type" value="Genomic_DNA"/>
</dbReference>
<dbReference type="Pfam" id="PF02368">
    <property type="entry name" value="Big_2"/>
    <property type="match status" value="1"/>
</dbReference>
<organism evidence="3 4">
    <name type="scientific">Candidatus Avimonoglobus intestinipullorum</name>
    <dbReference type="NCBI Taxonomy" id="2840699"/>
    <lineage>
        <taxon>Bacteria</taxon>
        <taxon>Bacillati</taxon>
        <taxon>Bacillota</taxon>
        <taxon>Clostridia</taxon>
        <taxon>Eubacteriales</taxon>
        <taxon>Candidatus Avimonoglobus</taxon>
    </lineage>
</organism>
<reference evidence="3" key="2">
    <citation type="journal article" date="2021" name="PeerJ">
        <title>Extensive microbial diversity within the chicken gut microbiome revealed by metagenomics and culture.</title>
        <authorList>
            <person name="Gilroy R."/>
            <person name="Ravi A."/>
            <person name="Getino M."/>
            <person name="Pursley I."/>
            <person name="Horton D.L."/>
            <person name="Alikhan N.F."/>
            <person name="Baker D."/>
            <person name="Gharbi K."/>
            <person name="Hall N."/>
            <person name="Watson M."/>
            <person name="Adriaenssens E.M."/>
            <person name="Foster-Nyarko E."/>
            <person name="Jarju S."/>
            <person name="Secka A."/>
            <person name="Antonio M."/>
            <person name="Oren A."/>
            <person name="Chaudhuri R.R."/>
            <person name="La Ragione R."/>
            <person name="Hildebrand F."/>
            <person name="Pallen M.J."/>
        </authorList>
    </citation>
    <scope>NUCLEOTIDE SEQUENCE</scope>
    <source>
        <strain evidence="3">ChiSjej4B22-9803</strain>
    </source>
</reference>